<dbReference type="SUPFAM" id="SSF51905">
    <property type="entry name" value="FAD/NAD(P)-binding domain"/>
    <property type="match status" value="1"/>
</dbReference>
<dbReference type="InterPro" id="IPR000447">
    <property type="entry name" value="G3P_DH_FAD-dep"/>
</dbReference>
<accession>A0ABV3Y5G2</accession>
<proteinExistence type="inferred from homology"/>
<dbReference type="EMBL" id="JBFSHR010000088">
    <property type="protein sequence ID" value="MEX6430818.1"/>
    <property type="molecule type" value="Genomic_DNA"/>
</dbReference>
<keyword evidence="5" id="KW-0560">Oxidoreductase</keyword>
<dbReference type="Gene3D" id="1.10.10.1100">
    <property type="entry name" value="BFD-like [2Fe-2S]-binding domain"/>
    <property type="match status" value="1"/>
</dbReference>
<evidence type="ECO:0000256" key="2">
    <source>
        <dbReference type="ARBA" id="ARBA00007330"/>
    </source>
</evidence>
<keyword evidence="3" id="KW-0285">Flavoprotein</keyword>
<dbReference type="InterPro" id="IPR036188">
    <property type="entry name" value="FAD/NAD-bd_sf"/>
</dbReference>
<reference evidence="7 8" key="1">
    <citation type="submission" date="2024-07" db="EMBL/GenBank/DDBJ databases">
        <title>Draft Genome Sequence of Ferrimicrobium acidiphilum Strain YE2023, Isolated from a Pulp of Bioleach Reactor.</title>
        <authorList>
            <person name="Elkina Y.A."/>
            <person name="Bulaeva A.G."/>
            <person name="Beletsky A.V."/>
            <person name="Mardanov A.V."/>
        </authorList>
    </citation>
    <scope>NUCLEOTIDE SEQUENCE [LARGE SCALE GENOMIC DNA]</scope>
    <source>
        <strain evidence="7 8">YE2023</strain>
    </source>
</reference>
<dbReference type="SUPFAM" id="SSF54373">
    <property type="entry name" value="FAD-linked reductases, C-terminal domain"/>
    <property type="match status" value="1"/>
</dbReference>
<dbReference type="Pfam" id="PF01266">
    <property type="entry name" value="DAO"/>
    <property type="match status" value="1"/>
</dbReference>
<keyword evidence="8" id="KW-1185">Reference proteome</keyword>
<comment type="cofactor">
    <cofactor evidence="1">
        <name>FAD</name>
        <dbReference type="ChEBI" id="CHEBI:57692"/>
    </cofactor>
</comment>
<dbReference type="InterPro" id="IPR006076">
    <property type="entry name" value="FAD-dep_OxRdtase"/>
</dbReference>
<dbReference type="Proteomes" id="UP001560267">
    <property type="component" value="Unassembled WGS sequence"/>
</dbReference>
<organism evidence="7 8">
    <name type="scientific">Ferrimicrobium acidiphilum</name>
    <dbReference type="NCBI Taxonomy" id="121039"/>
    <lineage>
        <taxon>Bacteria</taxon>
        <taxon>Bacillati</taxon>
        <taxon>Actinomycetota</taxon>
        <taxon>Acidimicrobiia</taxon>
        <taxon>Acidimicrobiales</taxon>
        <taxon>Acidimicrobiaceae</taxon>
        <taxon>Ferrimicrobium</taxon>
    </lineage>
</organism>
<feature type="domain" description="FAD dependent oxidoreductase" evidence="6">
    <location>
        <begin position="2"/>
        <end position="334"/>
    </location>
</feature>
<name>A0ABV3Y5G2_9ACTN</name>
<evidence type="ECO:0000259" key="6">
    <source>
        <dbReference type="Pfam" id="PF01266"/>
    </source>
</evidence>
<dbReference type="RefSeq" id="WP_298404744.1">
    <property type="nucleotide sequence ID" value="NZ_JBFSHR010000088.1"/>
</dbReference>
<evidence type="ECO:0000313" key="7">
    <source>
        <dbReference type="EMBL" id="MEX6430818.1"/>
    </source>
</evidence>
<dbReference type="Gene3D" id="3.30.9.10">
    <property type="entry name" value="D-Amino Acid Oxidase, subunit A, domain 2"/>
    <property type="match status" value="1"/>
</dbReference>
<dbReference type="PANTHER" id="PTHR11985">
    <property type="entry name" value="GLYCEROL-3-PHOSPHATE DEHYDROGENASE"/>
    <property type="match status" value="1"/>
</dbReference>
<evidence type="ECO:0000256" key="4">
    <source>
        <dbReference type="ARBA" id="ARBA00022827"/>
    </source>
</evidence>
<protein>
    <submittedName>
        <fullName evidence="7">FAD-dependent oxidoreductase</fullName>
    </submittedName>
</protein>
<dbReference type="Gene3D" id="3.50.50.60">
    <property type="entry name" value="FAD/NAD(P)-binding domain"/>
    <property type="match status" value="2"/>
</dbReference>
<sequence>MRVVVIGAGATGLGVAWDLALRGVDVVVVEAHEVGVGTSGRFHGLLHSGGRYLVTDPNAAQECYRENVLLRVIAPNAVVATGGYFVKKYGDDDNFERRWTHQAEALGVPIREVPPAELRQALPMLTPDIERAYWVPDGVLEGFRMLTMLVAAIQARGSRLLERTRAVGIRTESHRVTGVEVEGPDGHRTLDCDAVVNAAGPWAGLIAHDWGIDVKVQPSYGLMLIFANRRMDQVVNRLKLPSDGDIFVPHQEVVILGTTDVAQPCPDAPEPDRLEAIRLMSLGAELVPDLGSWRVLRGFNGVRPLYEPSGLTDDSRTVSRDFAVLNHGDRDGLAGAFSVLGGKWTTFRLMGEVLGDKLAESLDMRLPSRSADTVIEAHRTTQATSRRHPVDRGALLCECEGVYESDLDNETASQTQMRFGTWFSMGPCQGTFCAHRVLGRRSAAQFAQEMAWLRHEREHGLNVVGWGSNARLIALEQATKAQTLAEDLS</sequence>
<dbReference type="InterPro" id="IPR041854">
    <property type="entry name" value="BFD-like_2Fe2S-bd_dom_sf"/>
</dbReference>
<comment type="caution">
    <text evidence="7">The sequence shown here is derived from an EMBL/GenBank/DDBJ whole genome shotgun (WGS) entry which is preliminary data.</text>
</comment>
<dbReference type="PRINTS" id="PR01001">
    <property type="entry name" value="FADG3PDH"/>
</dbReference>
<evidence type="ECO:0000256" key="1">
    <source>
        <dbReference type="ARBA" id="ARBA00001974"/>
    </source>
</evidence>
<gene>
    <name evidence="7" type="ORF">AB6A68_13380</name>
</gene>
<evidence type="ECO:0000256" key="3">
    <source>
        <dbReference type="ARBA" id="ARBA00022630"/>
    </source>
</evidence>
<evidence type="ECO:0000256" key="5">
    <source>
        <dbReference type="ARBA" id="ARBA00023002"/>
    </source>
</evidence>
<comment type="similarity">
    <text evidence="2">Belongs to the FAD-dependent glycerol-3-phosphate dehydrogenase family.</text>
</comment>
<keyword evidence="4" id="KW-0274">FAD</keyword>
<dbReference type="PANTHER" id="PTHR11985:SF15">
    <property type="entry name" value="GLYCEROL-3-PHOSPHATE DEHYDROGENASE, MITOCHONDRIAL"/>
    <property type="match status" value="1"/>
</dbReference>
<evidence type="ECO:0000313" key="8">
    <source>
        <dbReference type="Proteomes" id="UP001560267"/>
    </source>
</evidence>